<evidence type="ECO:0000313" key="1">
    <source>
        <dbReference type="EMBL" id="ESS60233.1"/>
    </source>
</evidence>
<accession>A0ABP2ZX09</accession>
<dbReference type="EMBL" id="AXOM01000008">
    <property type="protein sequence ID" value="ESS60233.1"/>
    <property type="molecule type" value="Genomic_DNA"/>
</dbReference>
<proteinExistence type="predicted"/>
<protein>
    <recommendedName>
        <fullName evidence="3">LysR family transcriptional regulator</fullName>
    </recommendedName>
</protein>
<evidence type="ECO:0008006" key="3">
    <source>
        <dbReference type="Google" id="ProtNLM"/>
    </source>
</evidence>
<organism evidence="1 2">
    <name type="scientific">Enterobacter cloacae S611</name>
    <dbReference type="NCBI Taxonomy" id="1399146"/>
    <lineage>
        <taxon>Bacteria</taxon>
        <taxon>Pseudomonadati</taxon>
        <taxon>Pseudomonadota</taxon>
        <taxon>Gammaproteobacteria</taxon>
        <taxon>Enterobacterales</taxon>
        <taxon>Enterobacteriaceae</taxon>
        <taxon>Enterobacter</taxon>
        <taxon>Enterobacter cloacae complex</taxon>
    </lineage>
</organism>
<evidence type="ECO:0000313" key="2">
    <source>
        <dbReference type="Proteomes" id="UP000017834"/>
    </source>
</evidence>
<name>A0ABP2ZX09_ENTCL</name>
<sequence>MSELLLLQLFAKTLTLNRAIKTIAATYPSA</sequence>
<reference evidence="1 2" key="1">
    <citation type="journal article" date="2014" name="Genome Announc.">
        <title>Draft Genome Sequence of Enterobacter cloacae Strain S611.</title>
        <authorList>
            <person name="Wang D."/>
            <person name="Han C.S."/>
            <person name="Dichosa A.E."/>
            <person name="Gleasner C.D."/>
            <person name="Johnson S.L."/>
            <person name="Daligault H.E."/>
            <person name="Davenport K.W."/>
            <person name="Li P.E."/>
            <person name="Pierson E.A."/>
            <person name="Pierson L.S.III."/>
        </authorList>
    </citation>
    <scope>NUCLEOTIDE SEQUENCE [LARGE SCALE GENOMIC DNA]</scope>
    <source>
        <strain evidence="1 2">S611</strain>
    </source>
</reference>
<dbReference type="Proteomes" id="UP000017834">
    <property type="component" value="Unassembled WGS sequence"/>
</dbReference>
<comment type="caution">
    <text evidence="1">The sequence shown here is derived from an EMBL/GenBank/DDBJ whole genome shotgun (WGS) entry which is preliminary data.</text>
</comment>
<keyword evidence="2" id="KW-1185">Reference proteome</keyword>
<gene>
    <name evidence="1" type="ORF">EDP2_3540</name>
</gene>